<sequence length="161" mass="18224">MKITQASVGQRVSTAEEACRGDRGAKALLQQKKRAEACVCVAQAHLGKKKRAEACCGQFYLRCLQLVWVQRSFCCCFPQLEALGLSTDDFLAGCTMDDIELLEEGLVPCKLVKRWSECSCAWDFQNCSAMETPDTRGFQRGPWSAFWFELFTKPGCFERRR</sequence>
<reference evidence="1 2" key="1">
    <citation type="submission" date="2024-02" db="EMBL/GenBank/DDBJ databases">
        <authorList>
            <person name="Chen Y."/>
            <person name="Shah S."/>
            <person name="Dougan E. K."/>
            <person name="Thang M."/>
            <person name="Chan C."/>
        </authorList>
    </citation>
    <scope>NUCLEOTIDE SEQUENCE [LARGE SCALE GENOMIC DNA]</scope>
</reference>
<evidence type="ECO:0000313" key="2">
    <source>
        <dbReference type="Proteomes" id="UP001642484"/>
    </source>
</evidence>
<evidence type="ECO:0000313" key="1">
    <source>
        <dbReference type="EMBL" id="CAK9071457.1"/>
    </source>
</evidence>
<comment type="caution">
    <text evidence="1">The sequence shown here is derived from an EMBL/GenBank/DDBJ whole genome shotgun (WGS) entry which is preliminary data.</text>
</comment>
<proteinExistence type="predicted"/>
<organism evidence="1 2">
    <name type="scientific">Durusdinium trenchii</name>
    <dbReference type="NCBI Taxonomy" id="1381693"/>
    <lineage>
        <taxon>Eukaryota</taxon>
        <taxon>Sar</taxon>
        <taxon>Alveolata</taxon>
        <taxon>Dinophyceae</taxon>
        <taxon>Suessiales</taxon>
        <taxon>Symbiodiniaceae</taxon>
        <taxon>Durusdinium</taxon>
    </lineage>
</organism>
<name>A0ABP0P5Y1_9DINO</name>
<accession>A0ABP0P5Y1</accession>
<dbReference type="Proteomes" id="UP001642484">
    <property type="component" value="Unassembled WGS sequence"/>
</dbReference>
<keyword evidence="2" id="KW-1185">Reference proteome</keyword>
<dbReference type="EMBL" id="CAXAMN010022629">
    <property type="protein sequence ID" value="CAK9071457.1"/>
    <property type="molecule type" value="Genomic_DNA"/>
</dbReference>
<protein>
    <submittedName>
        <fullName evidence="1">Uncharacterized protein</fullName>
    </submittedName>
</protein>
<gene>
    <name evidence="1" type="ORF">CCMP2556_LOCUS35132</name>
</gene>